<dbReference type="Pfam" id="PF00364">
    <property type="entry name" value="Biotin_lipoyl"/>
    <property type="match status" value="1"/>
</dbReference>
<evidence type="ECO:0000259" key="2">
    <source>
        <dbReference type="PROSITE" id="PS50968"/>
    </source>
</evidence>
<evidence type="ECO:0000256" key="1">
    <source>
        <dbReference type="ARBA" id="ARBA00023267"/>
    </source>
</evidence>
<dbReference type="PANTHER" id="PTHR45266:SF3">
    <property type="entry name" value="OXALOACETATE DECARBOXYLASE ALPHA CHAIN"/>
    <property type="match status" value="1"/>
</dbReference>
<dbReference type="FunFam" id="2.40.50.100:FF:000003">
    <property type="entry name" value="Acetyl-CoA carboxylase biotin carboxyl carrier protein"/>
    <property type="match status" value="1"/>
</dbReference>
<feature type="domain" description="Lipoyl-binding" evidence="2">
    <location>
        <begin position="4"/>
        <end position="87"/>
    </location>
</feature>
<evidence type="ECO:0000313" key="3">
    <source>
        <dbReference type="EMBL" id="QKG80729.1"/>
    </source>
</evidence>
<dbReference type="InterPro" id="IPR011053">
    <property type="entry name" value="Single_hybrid_motif"/>
</dbReference>
<dbReference type="Gene3D" id="2.40.50.100">
    <property type="match status" value="1"/>
</dbReference>
<name>A0A7D3Y5M3_9BACT</name>
<dbReference type="EMBL" id="CP041345">
    <property type="protein sequence ID" value="QKG80729.1"/>
    <property type="molecule type" value="Genomic_DNA"/>
</dbReference>
<dbReference type="PROSITE" id="PS50968">
    <property type="entry name" value="BIOTINYL_LIPOYL"/>
    <property type="match status" value="1"/>
</dbReference>
<dbReference type="InterPro" id="IPR001882">
    <property type="entry name" value="Biotin_BS"/>
</dbReference>
<accession>A0A7D3Y5M3</accession>
<dbReference type="AlphaFoldDB" id="A0A7D3Y5M3"/>
<dbReference type="SUPFAM" id="SSF51230">
    <property type="entry name" value="Single hybrid motif"/>
    <property type="match status" value="1"/>
</dbReference>
<protein>
    <submittedName>
        <fullName evidence="3">Biotin/lipoyl-binding protein</fullName>
    </submittedName>
</protein>
<proteinExistence type="predicted"/>
<reference evidence="3 4" key="1">
    <citation type="submission" date="2019-07" db="EMBL/GenBank/DDBJ databases">
        <title>Thalassofilum flectens gen. nov., sp. nov., a novel moderate thermophilic anaerobe from a shallow sea hot spring in Kunashir Island (Russia), representing a new family in the order Bacteroidales, and proposal of Thalassofilacea fam. nov.</title>
        <authorList>
            <person name="Kochetkova T.V."/>
            <person name="Podosokorskaya O.A."/>
            <person name="Novikov A."/>
            <person name="Elcheninov A.G."/>
            <person name="Toshchakov S.V."/>
            <person name="Kublanov I.V."/>
        </authorList>
    </citation>
    <scope>NUCLEOTIDE SEQUENCE [LARGE SCALE GENOMIC DNA]</scope>
    <source>
        <strain evidence="3 4">38-H</strain>
    </source>
</reference>
<organism evidence="3 4">
    <name type="scientific">Tenuifilum thalassicum</name>
    <dbReference type="NCBI Taxonomy" id="2590900"/>
    <lineage>
        <taxon>Bacteria</taxon>
        <taxon>Pseudomonadati</taxon>
        <taxon>Bacteroidota</taxon>
        <taxon>Bacteroidia</taxon>
        <taxon>Bacteroidales</taxon>
        <taxon>Tenuifilaceae</taxon>
        <taxon>Tenuifilum</taxon>
    </lineage>
</organism>
<dbReference type="PROSITE" id="PS00188">
    <property type="entry name" value="BIOTIN"/>
    <property type="match status" value="1"/>
</dbReference>
<dbReference type="InterPro" id="IPR000089">
    <property type="entry name" value="Biotin_lipoyl"/>
</dbReference>
<dbReference type="PANTHER" id="PTHR45266">
    <property type="entry name" value="OXALOACETATE DECARBOXYLASE ALPHA CHAIN"/>
    <property type="match status" value="1"/>
</dbReference>
<gene>
    <name evidence="3" type="ORF">FHG85_10780</name>
</gene>
<keyword evidence="4" id="KW-1185">Reference proteome</keyword>
<keyword evidence="1" id="KW-0092">Biotin</keyword>
<sequence>MPIVNQILMSMIHPKLDDKNVTAFIPGTIVDVMVKPGQEVNEGDVLVILDAMKMHNRIIAPSAGKVKEVNVKPGDKVGKGFLLVSLE</sequence>
<dbReference type="InterPro" id="IPR050709">
    <property type="entry name" value="Biotin_Carboxyl_Carrier/Decarb"/>
</dbReference>
<dbReference type="Proteomes" id="UP000500961">
    <property type="component" value="Chromosome"/>
</dbReference>
<dbReference type="KEGG" id="ttz:FHG85_10780"/>
<dbReference type="CDD" id="cd06850">
    <property type="entry name" value="biotinyl_domain"/>
    <property type="match status" value="1"/>
</dbReference>
<evidence type="ECO:0000313" key="4">
    <source>
        <dbReference type="Proteomes" id="UP000500961"/>
    </source>
</evidence>